<evidence type="ECO:0000313" key="2">
    <source>
        <dbReference type="Proteomes" id="UP001614264"/>
    </source>
</evidence>
<evidence type="ECO:0008006" key="3">
    <source>
        <dbReference type="Google" id="ProtNLM"/>
    </source>
</evidence>
<gene>
    <name evidence="1" type="ORF">AB4829_20920</name>
</gene>
<proteinExistence type="predicted"/>
<evidence type="ECO:0000313" key="1">
    <source>
        <dbReference type="EMBL" id="MFI7873052.1"/>
    </source>
</evidence>
<dbReference type="EMBL" id="JBITPR010000045">
    <property type="protein sequence ID" value="MFI7873052.1"/>
    <property type="molecule type" value="Genomic_DNA"/>
</dbReference>
<name>A0ABW8BEW6_9ACTN</name>
<organism evidence="1 2">
    <name type="scientific">Streptomyces salinarius</name>
    <dbReference type="NCBI Taxonomy" id="2762598"/>
    <lineage>
        <taxon>Bacteria</taxon>
        <taxon>Bacillati</taxon>
        <taxon>Actinomycetota</taxon>
        <taxon>Actinomycetes</taxon>
        <taxon>Kitasatosporales</taxon>
        <taxon>Streptomycetaceae</taxon>
        <taxon>Streptomyces</taxon>
    </lineage>
</organism>
<reference evidence="1 2" key="1">
    <citation type="submission" date="2024-07" db="EMBL/GenBank/DDBJ databases">
        <title>Whole genome sequencing of Prodigiosin pigment-producing Streptomyces salinarius isolated from rhizosphere soil of Arachis hypogaea.</title>
        <authorList>
            <person name="Vidhya A."/>
            <person name="Ramya S."/>
        </authorList>
    </citation>
    <scope>NUCLEOTIDE SEQUENCE [LARGE SCALE GENOMIC DNA]</scope>
    <source>
        <strain evidence="1 2">VRMG2420</strain>
    </source>
</reference>
<comment type="caution">
    <text evidence="1">The sequence shown here is derived from an EMBL/GenBank/DDBJ whole genome shotgun (WGS) entry which is preliminary data.</text>
</comment>
<protein>
    <recommendedName>
        <fullName evidence="3">VWFA domain-containing protein</fullName>
    </recommendedName>
</protein>
<dbReference type="Proteomes" id="UP001614264">
    <property type="component" value="Unassembled WGS sequence"/>
</dbReference>
<sequence>MLLSSGADEKCSAAVVHCPVCLHPDQGEQHCRTCGFLLAGDPVLGAATDEDHRSAAAELAAAAHAWDLEAARRALTGGSVERAGITALLRPAPTDAPRPADVPRPAGAPVPAASPVPAVAADPLMAADPLVATDPDTLTELLHRLTTGELPEVLFVEFGTQRVSVVRVYADDAGVPHPRPHAETPWTGLVPGLGTSEAQRHFRLAGGIGTDRPVDRPDFDRAVRDWLHTAVPGACEGADGGTTALVLLRGGIGWTLLDRAAAVTRRVCAPSTESPPAAAPGPGTMSTTTARVRRLLRGAPLRSPHTLLLARTGPGTDDHVPVELAHHTLFEAGLRLPPGETRTASVTVHGGPPARPPGSGGAPPSETLTVVLPLLAGHYRSADPRPPVLGLPVAELPVFGSTRLTFVLHGPGEIEVRADGGRVLGRTPGDTAPGLPAVLRRLPRHIPRPRPVELVCAVEMSGTDRNEIAERVGFATDLIRAAERHGRAGGGLRAAVIGYYDHAPRNEHQHDRKVVQYVRPGPPGRALRHLRALPVEVRPRRTLTSALEDALKTAAGMTAPQSTGPVDRVLLVVGSRPPAPPRQEGLVPGCPRAVDWREQLGTLRHRGVRVGLRSRPFTAPAPGVPGGNRLHRYLAEAWHDLTGADRLLLRPGTDSAERAALALTAGQAHDTDGGPLAFAAPLLPHGHPIHLGADPVHDDTATPA</sequence>
<dbReference type="RefSeq" id="WP_399593556.1">
    <property type="nucleotide sequence ID" value="NZ_JBITPR010000045.1"/>
</dbReference>
<keyword evidence="2" id="KW-1185">Reference proteome</keyword>
<accession>A0ABW8BEW6</accession>